<dbReference type="OMA" id="MVCLVIV"/>
<dbReference type="EnsemblPlants" id="ONIVA12G11140.1">
    <property type="protein sequence ID" value="ONIVA12G11140.1"/>
    <property type="gene ID" value="ONIVA12G11140"/>
</dbReference>
<evidence type="ECO:0000256" key="2">
    <source>
        <dbReference type="SAM" id="SignalP"/>
    </source>
</evidence>
<evidence type="ECO:0000313" key="4">
    <source>
        <dbReference type="Proteomes" id="UP000006591"/>
    </source>
</evidence>
<evidence type="ECO:0000256" key="1">
    <source>
        <dbReference type="SAM" id="MobiDB-lite"/>
    </source>
</evidence>
<keyword evidence="2" id="KW-0732">Signal</keyword>
<organism evidence="3">
    <name type="scientific">Oryza nivara</name>
    <name type="common">Indian wild rice</name>
    <name type="synonym">Oryza sativa f. spontanea</name>
    <dbReference type="NCBI Taxonomy" id="4536"/>
    <lineage>
        <taxon>Eukaryota</taxon>
        <taxon>Viridiplantae</taxon>
        <taxon>Streptophyta</taxon>
        <taxon>Embryophyta</taxon>
        <taxon>Tracheophyta</taxon>
        <taxon>Spermatophyta</taxon>
        <taxon>Magnoliopsida</taxon>
        <taxon>Liliopsida</taxon>
        <taxon>Poales</taxon>
        <taxon>Poaceae</taxon>
        <taxon>BOP clade</taxon>
        <taxon>Oryzoideae</taxon>
        <taxon>Oryzeae</taxon>
        <taxon>Oryzinae</taxon>
        <taxon>Oryza</taxon>
    </lineage>
</organism>
<feature type="region of interest" description="Disordered" evidence="1">
    <location>
        <begin position="47"/>
        <end position="71"/>
    </location>
</feature>
<feature type="compositionally biased region" description="Basic and acidic residues" evidence="1">
    <location>
        <begin position="60"/>
        <end position="71"/>
    </location>
</feature>
<keyword evidence="4" id="KW-1185">Reference proteome</keyword>
<dbReference type="HOGENOM" id="CLU_202789_0_0_1"/>
<reference evidence="3" key="2">
    <citation type="submission" date="2018-04" db="EMBL/GenBank/DDBJ databases">
        <title>OnivRS2 (Oryza nivara Reference Sequence Version 2).</title>
        <authorList>
            <person name="Zhang J."/>
            <person name="Kudrna D."/>
            <person name="Lee S."/>
            <person name="Talag J."/>
            <person name="Rajasekar S."/>
            <person name="Welchert J."/>
            <person name="Hsing Y.-I."/>
            <person name="Wing R.A."/>
        </authorList>
    </citation>
    <scope>NUCLEOTIDE SEQUENCE [LARGE SCALE GENOMIC DNA]</scope>
    <source>
        <strain evidence="3">SL10</strain>
    </source>
</reference>
<protein>
    <submittedName>
        <fullName evidence="3">Uncharacterized protein</fullName>
    </submittedName>
</protein>
<reference evidence="3" key="1">
    <citation type="submission" date="2015-04" db="UniProtKB">
        <authorList>
            <consortium name="EnsemblPlants"/>
        </authorList>
    </citation>
    <scope>IDENTIFICATION</scope>
    <source>
        <strain evidence="3">SL10</strain>
    </source>
</reference>
<evidence type="ECO:0000313" key="3">
    <source>
        <dbReference type="EnsemblPlants" id="ONIVA12G11140.1"/>
    </source>
</evidence>
<sequence length="71" mass="7625">MASRSPVLLFALMVCLVIVSQGVLAARELVETTKVEVDGMKVELPEGRKGAAAVSGRPAKQSEKTKRNTRD</sequence>
<feature type="chain" id="PRO_5002363866" evidence="2">
    <location>
        <begin position="26"/>
        <end position="71"/>
    </location>
</feature>
<name>A0A0E0JA00_ORYNI</name>
<proteinExistence type="predicted"/>
<dbReference type="AlphaFoldDB" id="A0A0E0JA00"/>
<dbReference type="Gramene" id="ONIVA12G11140.1">
    <property type="protein sequence ID" value="ONIVA12G11140.1"/>
    <property type="gene ID" value="ONIVA12G11140"/>
</dbReference>
<dbReference type="Proteomes" id="UP000006591">
    <property type="component" value="Chromosome 12"/>
</dbReference>
<feature type="signal peptide" evidence="2">
    <location>
        <begin position="1"/>
        <end position="25"/>
    </location>
</feature>
<accession>A0A0E0JA00</accession>